<dbReference type="PANTHER" id="PTHR30535">
    <property type="entry name" value="VITAMIN B12-BINDING PROTEIN"/>
    <property type="match status" value="1"/>
</dbReference>
<keyword evidence="1" id="KW-0732">Signal</keyword>
<dbReference type="InterPro" id="IPR002491">
    <property type="entry name" value="ABC_transptr_periplasmic_BD"/>
</dbReference>
<sequence>MIGLFRALLVAAGLLFSCAASLAAPTEITDALGRKVTVELPIRRVAVNFNFEEFTAVAGVGGWQKVVGISRTAWEGWRPAIFKRYAAVIPNLAAMPDIGLIEDGSFSAEKLIALKPDAFLLADWMFTALGSERERIEAAGIPILVIDYNAQILERHLASTRALGKIMGAEARAEELATFYESQYRDVLARVAKANVARKPRTYVEVGPDGAETAGVSYATTMWGKILTLLGSDNIAVGKLAGASGRMNPEAVIAADPEVIFIAGSSWANKPKAVKTGYDMTPEQTRTSLAPYAARAGWADLSAVRSGNVNAIEHGLSRSLFDFVAMQYIGKRLYPAAFADVDPDASFRAYHERYLPVAYGGSWMLPLKP</sequence>
<dbReference type="PROSITE" id="PS51257">
    <property type="entry name" value="PROKAR_LIPOPROTEIN"/>
    <property type="match status" value="1"/>
</dbReference>
<dbReference type="Gene3D" id="3.40.50.1980">
    <property type="entry name" value="Nitrogenase molybdenum iron protein domain"/>
    <property type="match status" value="2"/>
</dbReference>
<feature type="domain" description="Fe/B12 periplasmic-binding" evidence="2">
    <location>
        <begin position="43"/>
        <end position="341"/>
    </location>
</feature>
<dbReference type="PROSITE" id="PS50983">
    <property type="entry name" value="FE_B12_PBP"/>
    <property type="match status" value="1"/>
</dbReference>
<evidence type="ECO:0000313" key="3">
    <source>
        <dbReference type="EMBL" id="KPH73707.1"/>
    </source>
</evidence>
<dbReference type="InterPro" id="IPR050902">
    <property type="entry name" value="ABC_Transporter_SBP"/>
</dbReference>
<evidence type="ECO:0000256" key="1">
    <source>
        <dbReference type="SAM" id="SignalP"/>
    </source>
</evidence>
<protein>
    <submittedName>
        <fullName evidence="3">Iron siderophore ABC transporter substrate-binding protein</fullName>
    </submittedName>
</protein>
<dbReference type="Proteomes" id="UP000037822">
    <property type="component" value="Unassembled WGS sequence"/>
</dbReference>
<dbReference type="Pfam" id="PF01497">
    <property type="entry name" value="Peripla_BP_2"/>
    <property type="match status" value="1"/>
</dbReference>
<comment type="caution">
    <text evidence="3">The sequence shown here is derived from an EMBL/GenBank/DDBJ whole genome shotgun (WGS) entry which is preliminary data.</text>
</comment>
<feature type="signal peptide" evidence="1">
    <location>
        <begin position="1"/>
        <end position="23"/>
    </location>
</feature>
<feature type="chain" id="PRO_5005870695" evidence="1">
    <location>
        <begin position="24"/>
        <end position="369"/>
    </location>
</feature>
<dbReference type="OrthoDB" id="9775594at2"/>
<name>A0A0N1EXC6_9HYPH</name>
<reference evidence="3 4" key="1">
    <citation type="submission" date="2015-07" db="EMBL/GenBank/DDBJ databases">
        <title>Whole genome sequencing of Bosea vaviloviae isolated from cave pool.</title>
        <authorList>
            <person name="Tan N.E.H."/>
            <person name="Lee Y.P."/>
            <person name="Gan H.M."/>
            <person name="Barton H."/>
            <person name="Savka M.A."/>
        </authorList>
    </citation>
    <scope>NUCLEOTIDE SEQUENCE [LARGE SCALE GENOMIC DNA]</scope>
    <source>
        <strain evidence="3 4">SD260</strain>
    </source>
</reference>
<dbReference type="SUPFAM" id="SSF53807">
    <property type="entry name" value="Helical backbone' metal receptor"/>
    <property type="match status" value="1"/>
</dbReference>
<dbReference type="PANTHER" id="PTHR30535:SF34">
    <property type="entry name" value="MOLYBDATE-BINDING PROTEIN MOLA"/>
    <property type="match status" value="1"/>
</dbReference>
<dbReference type="EMBL" id="LGSZ01000095">
    <property type="protein sequence ID" value="KPH73707.1"/>
    <property type="molecule type" value="Genomic_DNA"/>
</dbReference>
<dbReference type="PATRIC" id="fig|1526658.3.peg.4877"/>
<proteinExistence type="predicted"/>
<accession>A0A0N1EXC6</accession>
<dbReference type="AlphaFoldDB" id="A0A0N1EXC6"/>
<organism evidence="3 4">
    <name type="scientific">Bosea vaviloviae</name>
    <dbReference type="NCBI Taxonomy" id="1526658"/>
    <lineage>
        <taxon>Bacteria</taxon>
        <taxon>Pseudomonadati</taxon>
        <taxon>Pseudomonadota</taxon>
        <taxon>Alphaproteobacteria</taxon>
        <taxon>Hyphomicrobiales</taxon>
        <taxon>Boseaceae</taxon>
        <taxon>Bosea</taxon>
    </lineage>
</organism>
<keyword evidence="4" id="KW-1185">Reference proteome</keyword>
<evidence type="ECO:0000259" key="2">
    <source>
        <dbReference type="PROSITE" id="PS50983"/>
    </source>
</evidence>
<gene>
    <name evidence="3" type="ORF">AE618_26655</name>
</gene>
<evidence type="ECO:0000313" key="4">
    <source>
        <dbReference type="Proteomes" id="UP000037822"/>
    </source>
</evidence>
<dbReference type="RefSeq" id="WP_054212063.1">
    <property type="nucleotide sequence ID" value="NZ_LGSZ01000095.1"/>
</dbReference>